<gene>
    <name evidence="1 3" type="ORF">CBG00569</name>
    <name evidence="1" type="ORF">CBG_00569</name>
</gene>
<dbReference type="HOGENOM" id="CLU_2887845_0_0_1"/>
<keyword evidence="2" id="KW-1185">Reference proteome</keyword>
<sequence>MLQHRNLLSFCSASAHPLPLCAPLDYCPTSAQPWIKDSPQFFCPKVHPTSAPKLPTFTEKVTF</sequence>
<proteinExistence type="predicted"/>
<name>A8WNK3_CAEBR</name>
<accession>A8WNK3</accession>
<dbReference type="KEGG" id="cbr:CBG_00569"/>
<dbReference type="GeneID" id="8571679"/>
<evidence type="ECO:0000313" key="3">
    <source>
        <dbReference type="WormBase" id="CBG00569"/>
    </source>
</evidence>
<dbReference type="WormBase" id="CBG00569">
    <property type="protein sequence ID" value="CBP20816"/>
    <property type="gene ID" value="WBGene00023943"/>
</dbReference>
<organism evidence="1 2">
    <name type="scientific">Caenorhabditis briggsae</name>
    <dbReference type="NCBI Taxonomy" id="6238"/>
    <lineage>
        <taxon>Eukaryota</taxon>
        <taxon>Metazoa</taxon>
        <taxon>Ecdysozoa</taxon>
        <taxon>Nematoda</taxon>
        <taxon>Chromadorea</taxon>
        <taxon>Rhabditida</taxon>
        <taxon>Rhabditina</taxon>
        <taxon>Rhabditomorpha</taxon>
        <taxon>Rhabditoidea</taxon>
        <taxon>Rhabditidae</taxon>
        <taxon>Peloderinae</taxon>
        <taxon>Caenorhabditis</taxon>
    </lineage>
</organism>
<evidence type="ECO:0000313" key="2">
    <source>
        <dbReference type="Proteomes" id="UP000008549"/>
    </source>
</evidence>
<evidence type="ECO:0000313" key="1">
    <source>
        <dbReference type="EMBL" id="CAP22058.1"/>
    </source>
</evidence>
<dbReference type="EMBL" id="HE600970">
    <property type="protein sequence ID" value="CAP22058.1"/>
    <property type="molecule type" value="Genomic_DNA"/>
</dbReference>
<dbReference type="CTD" id="8571679"/>
<protein>
    <submittedName>
        <fullName evidence="1">Protein CBG00569</fullName>
    </submittedName>
</protein>
<dbReference type="RefSeq" id="XP_002630165.1">
    <property type="nucleotide sequence ID" value="XM_002630119.1"/>
</dbReference>
<reference evidence="1 2" key="1">
    <citation type="journal article" date="2003" name="PLoS Biol.">
        <title>The genome sequence of Caenorhabditis briggsae: a platform for comparative genomics.</title>
        <authorList>
            <person name="Stein L.D."/>
            <person name="Bao Z."/>
            <person name="Blasiar D."/>
            <person name="Blumenthal T."/>
            <person name="Brent M.R."/>
            <person name="Chen N."/>
            <person name="Chinwalla A."/>
            <person name="Clarke L."/>
            <person name="Clee C."/>
            <person name="Coghlan A."/>
            <person name="Coulson A."/>
            <person name="D'Eustachio P."/>
            <person name="Fitch D.H."/>
            <person name="Fulton L.A."/>
            <person name="Fulton R.E."/>
            <person name="Griffiths-Jones S."/>
            <person name="Harris T.W."/>
            <person name="Hillier L.W."/>
            <person name="Kamath R."/>
            <person name="Kuwabara P.E."/>
            <person name="Mardis E.R."/>
            <person name="Marra M.A."/>
            <person name="Miner T.L."/>
            <person name="Minx P."/>
            <person name="Mullikin J.C."/>
            <person name="Plumb R.W."/>
            <person name="Rogers J."/>
            <person name="Schein J.E."/>
            <person name="Sohrmann M."/>
            <person name="Spieth J."/>
            <person name="Stajich J.E."/>
            <person name="Wei C."/>
            <person name="Willey D."/>
            <person name="Wilson R.K."/>
            <person name="Durbin R."/>
            <person name="Waterston R.H."/>
        </authorList>
    </citation>
    <scope>NUCLEOTIDE SEQUENCE [LARGE SCALE GENOMIC DNA]</scope>
    <source>
        <strain evidence="1 2">AF16</strain>
    </source>
</reference>
<dbReference type="AlphaFoldDB" id="A8WNK3"/>
<dbReference type="InParanoid" id="A8WNK3"/>
<dbReference type="Proteomes" id="UP000008549">
    <property type="component" value="Unassembled WGS sequence"/>
</dbReference>
<reference evidence="1 2" key="2">
    <citation type="journal article" date="2011" name="PLoS Genet.">
        <title>Caenorhabditis briggsae recombinant inbred line genotypes reveal inter-strain incompatibility and the evolution of recombination.</title>
        <authorList>
            <person name="Ross J.A."/>
            <person name="Koboldt D.C."/>
            <person name="Staisch J.E."/>
            <person name="Chamberlin H.M."/>
            <person name="Gupta B.P."/>
            <person name="Miller R.D."/>
            <person name="Baird S.E."/>
            <person name="Haag E.S."/>
        </authorList>
    </citation>
    <scope>NUCLEOTIDE SEQUENCE [LARGE SCALE GENOMIC DNA]</scope>
    <source>
        <strain evidence="1 2">AF16</strain>
    </source>
</reference>